<dbReference type="EMBL" id="JAGHKP010000003">
    <property type="protein sequence ID" value="MBO9154411.1"/>
    <property type="molecule type" value="Genomic_DNA"/>
</dbReference>
<accession>A0ABS3YI97</accession>
<evidence type="ECO:0000313" key="3">
    <source>
        <dbReference type="Proteomes" id="UP000679126"/>
    </source>
</evidence>
<keyword evidence="3" id="KW-1185">Reference proteome</keyword>
<organism evidence="2 3">
    <name type="scientific">Chitinophaga chungangae</name>
    <dbReference type="NCBI Taxonomy" id="2821488"/>
    <lineage>
        <taxon>Bacteria</taxon>
        <taxon>Pseudomonadati</taxon>
        <taxon>Bacteroidota</taxon>
        <taxon>Chitinophagia</taxon>
        <taxon>Chitinophagales</taxon>
        <taxon>Chitinophagaceae</taxon>
        <taxon>Chitinophaga</taxon>
    </lineage>
</organism>
<protein>
    <submittedName>
        <fullName evidence="2">Uncharacterized protein</fullName>
    </submittedName>
</protein>
<proteinExistence type="predicted"/>
<feature type="transmembrane region" description="Helical" evidence="1">
    <location>
        <begin position="6"/>
        <end position="26"/>
    </location>
</feature>
<sequence length="196" mass="22682">MLYLLITYTVLLTGAIWMTRIARRFFFRDKDGLRRVFNILDLQFPVSDDELTTMIANMLPGVRKAVRLHLWVDFLFMAGFYPTIALLCFMLGDKTGNGVYFFWLMGALQGVAWLCDIFENLWLLRKIRKPGPDRQFRTYSFFVYTKFILAYAGAGVTLPVAFYFWMTGDFEQATVPYAMALLAETALAVWLLGKVK</sequence>
<feature type="transmembrane region" description="Helical" evidence="1">
    <location>
        <begin position="139"/>
        <end position="165"/>
    </location>
</feature>
<keyword evidence="1" id="KW-0812">Transmembrane</keyword>
<dbReference type="Proteomes" id="UP000679126">
    <property type="component" value="Unassembled WGS sequence"/>
</dbReference>
<reference evidence="3" key="1">
    <citation type="submission" date="2021-03" db="EMBL/GenBank/DDBJ databases">
        <title>Assistant Professor.</title>
        <authorList>
            <person name="Huq M.A."/>
        </authorList>
    </citation>
    <scope>NUCLEOTIDE SEQUENCE [LARGE SCALE GENOMIC DNA]</scope>
    <source>
        <strain evidence="3">MAH-28</strain>
    </source>
</reference>
<gene>
    <name evidence="2" type="ORF">J7I43_19450</name>
</gene>
<evidence type="ECO:0000256" key="1">
    <source>
        <dbReference type="SAM" id="Phobius"/>
    </source>
</evidence>
<evidence type="ECO:0000313" key="2">
    <source>
        <dbReference type="EMBL" id="MBO9154411.1"/>
    </source>
</evidence>
<feature type="transmembrane region" description="Helical" evidence="1">
    <location>
        <begin position="177"/>
        <end position="193"/>
    </location>
</feature>
<feature type="transmembrane region" description="Helical" evidence="1">
    <location>
        <begin position="68"/>
        <end position="92"/>
    </location>
</feature>
<comment type="caution">
    <text evidence="2">The sequence shown here is derived from an EMBL/GenBank/DDBJ whole genome shotgun (WGS) entry which is preliminary data.</text>
</comment>
<dbReference type="RefSeq" id="WP_209147528.1">
    <property type="nucleotide sequence ID" value="NZ_JAGHKP010000003.1"/>
</dbReference>
<keyword evidence="1" id="KW-0472">Membrane</keyword>
<name>A0ABS3YI97_9BACT</name>
<keyword evidence="1" id="KW-1133">Transmembrane helix</keyword>
<feature type="transmembrane region" description="Helical" evidence="1">
    <location>
        <begin position="98"/>
        <end position="118"/>
    </location>
</feature>